<dbReference type="NCBIfam" id="NF043047">
    <property type="entry name" value="EstaseRv3036c"/>
    <property type="match status" value="1"/>
</dbReference>
<comment type="caution">
    <text evidence="3">The sequence shown here is derived from an EMBL/GenBank/DDBJ whole genome shotgun (WGS) entry which is preliminary data.</text>
</comment>
<keyword evidence="1" id="KW-0732">Signal</keyword>
<dbReference type="InterPro" id="IPR037126">
    <property type="entry name" value="PdaC/RsiV-like_sf"/>
</dbReference>
<dbReference type="AlphaFoldDB" id="A0A1W9ZBU8"/>
<name>A0A1W9ZBU8_MYCAI</name>
<evidence type="ECO:0000313" key="4">
    <source>
        <dbReference type="Proteomes" id="UP000192707"/>
    </source>
</evidence>
<gene>
    <name evidence="3" type="ORF">BST14_18700</name>
</gene>
<proteinExistence type="predicted"/>
<feature type="chain" id="PRO_5012732799" description="DUF3298 domain-containing protein" evidence="1">
    <location>
        <begin position="26"/>
        <end position="247"/>
    </location>
</feature>
<reference evidence="3 4" key="1">
    <citation type="submission" date="2016-12" db="EMBL/GenBank/DDBJ databases">
        <title>The new phylogeny of genus Mycobacterium.</title>
        <authorList>
            <person name="Tortoli E."/>
            <person name="Trovato A."/>
            <person name="Cirillo D.M."/>
        </authorList>
    </citation>
    <scope>NUCLEOTIDE SEQUENCE [LARGE SCALE GENOMIC DNA]</scope>
    <source>
        <strain evidence="3 4">DSM 45069</strain>
    </source>
</reference>
<dbReference type="Proteomes" id="UP000192707">
    <property type="component" value="Unassembled WGS sequence"/>
</dbReference>
<evidence type="ECO:0000313" key="3">
    <source>
        <dbReference type="EMBL" id="ORA11445.1"/>
    </source>
</evidence>
<evidence type="ECO:0000256" key="1">
    <source>
        <dbReference type="SAM" id="SignalP"/>
    </source>
</evidence>
<dbReference type="Pfam" id="PF11738">
    <property type="entry name" value="DUF3298"/>
    <property type="match status" value="1"/>
</dbReference>
<protein>
    <recommendedName>
        <fullName evidence="2">DUF3298 domain-containing protein</fullName>
    </recommendedName>
</protein>
<dbReference type="InterPro" id="IPR053421">
    <property type="entry name" value="Esterase_Immunogenic_RsiV"/>
</dbReference>
<dbReference type="Gene3D" id="3.90.640.20">
    <property type="entry name" value="Heat-shock cognate protein, ATPase"/>
    <property type="match status" value="1"/>
</dbReference>
<accession>A0A1W9ZBU8</accession>
<feature type="signal peptide" evidence="1">
    <location>
        <begin position="1"/>
        <end position="25"/>
    </location>
</feature>
<dbReference type="InterPro" id="IPR021729">
    <property type="entry name" value="DUF3298"/>
</dbReference>
<sequence length="247" mass="26565">MRVVSAAAAVVLVGSIGAVSGVAVAAAKSACAEMGGNIQSGNICHVNETTPAYVIDLRFSTDYPDQQAVTGFLAQERSRLIGLAQTPGAQRLPYNLYNTFELFSAGQSSTTSQQQQGYGQPPHGTESLLLVEFFDAEGSGREGKNTPKTFTYDLNSNRPVTFDELFVPGSNPIDKIYPAVATDLARQQKARNFHLDPNIGRNPAHYQNFAVTDDAVTFFFSAGEFFPAEAGDTRTVIPRALLPPLQI</sequence>
<dbReference type="EMBL" id="MVHG01000053">
    <property type="protein sequence ID" value="ORA11445.1"/>
    <property type="molecule type" value="Genomic_DNA"/>
</dbReference>
<keyword evidence="4" id="KW-1185">Reference proteome</keyword>
<organism evidence="3 4">
    <name type="scientific">Mycobacterium arosiense ATCC BAA-1401 = DSM 45069</name>
    <dbReference type="NCBI Taxonomy" id="1265311"/>
    <lineage>
        <taxon>Bacteria</taxon>
        <taxon>Bacillati</taxon>
        <taxon>Actinomycetota</taxon>
        <taxon>Actinomycetes</taxon>
        <taxon>Mycobacteriales</taxon>
        <taxon>Mycobacteriaceae</taxon>
        <taxon>Mycobacterium</taxon>
        <taxon>Mycobacterium avium complex (MAC)</taxon>
    </lineage>
</organism>
<evidence type="ECO:0000259" key="2">
    <source>
        <dbReference type="Pfam" id="PF11738"/>
    </source>
</evidence>
<dbReference type="Gene3D" id="3.30.565.40">
    <property type="entry name" value="Fervidobacterium nodosum Rt17-B1 like"/>
    <property type="match status" value="1"/>
</dbReference>
<feature type="domain" description="DUF3298" evidence="2">
    <location>
        <begin position="163"/>
        <end position="239"/>
    </location>
</feature>